<reference evidence="1" key="1">
    <citation type="submission" date="2017-07" db="EMBL/GenBank/DDBJ databases">
        <title>Taro Niue Genome Assembly and Annotation.</title>
        <authorList>
            <person name="Atibalentja N."/>
            <person name="Keating K."/>
            <person name="Fields C.J."/>
        </authorList>
    </citation>
    <scope>NUCLEOTIDE SEQUENCE</scope>
    <source>
        <strain evidence="1">Niue_2</strain>
        <tissue evidence="1">Leaf</tissue>
    </source>
</reference>
<accession>A0A843U709</accession>
<gene>
    <name evidence="1" type="ORF">Taro_008454</name>
</gene>
<organism evidence="1 2">
    <name type="scientific">Colocasia esculenta</name>
    <name type="common">Wild taro</name>
    <name type="synonym">Arum esculentum</name>
    <dbReference type="NCBI Taxonomy" id="4460"/>
    <lineage>
        <taxon>Eukaryota</taxon>
        <taxon>Viridiplantae</taxon>
        <taxon>Streptophyta</taxon>
        <taxon>Embryophyta</taxon>
        <taxon>Tracheophyta</taxon>
        <taxon>Spermatophyta</taxon>
        <taxon>Magnoliopsida</taxon>
        <taxon>Liliopsida</taxon>
        <taxon>Araceae</taxon>
        <taxon>Aroideae</taxon>
        <taxon>Colocasieae</taxon>
        <taxon>Colocasia</taxon>
    </lineage>
</organism>
<proteinExistence type="predicted"/>
<evidence type="ECO:0000313" key="1">
    <source>
        <dbReference type="EMBL" id="MQL76069.1"/>
    </source>
</evidence>
<dbReference type="Pfam" id="PF14223">
    <property type="entry name" value="Retrotran_gag_2"/>
    <property type="match status" value="1"/>
</dbReference>
<name>A0A843U709_COLES</name>
<comment type="caution">
    <text evidence="1">The sequence shown here is derived from an EMBL/GenBank/DDBJ whole genome shotgun (WGS) entry which is preliminary data.</text>
</comment>
<protein>
    <submittedName>
        <fullName evidence="1">Uncharacterized protein</fullName>
    </submittedName>
</protein>
<dbReference type="AlphaFoldDB" id="A0A843U709"/>
<dbReference type="OrthoDB" id="785014at2759"/>
<dbReference type="EMBL" id="NMUH01000278">
    <property type="protein sequence ID" value="MQL76069.1"/>
    <property type="molecule type" value="Genomic_DNA"/>
</dbReference>
<sequence length="71" mass="8032">MMQCAVHPKEYSRVSTCKSAMEMWDKLELIYEGTPEYYKFYIIKVSFVGQSASTSADADHGKAAISMDAHF</sequence>
<evidence type="ECO:0000313" key="2">
    <source>
        <dbReference type="Proteomes" id="UP000652761"/>
    </source>
</evidence>
<keyword evidence="2" id="KW-1185">Reference proteome</keyword>
<dbReference type="Proteomes" id="UP000652761">
    <property type="component" value="Unassembled WGS sequence"/>
</dbReference>